<dbReference type="EMBL" id="CP003382">
    <property type="protein sequence ID" value="AFZ66771.1"/>
    <property type="molecule type" value="Genomic_DNA"/>
</dbReference>
<evidence type="ECO:0000259" key="1">
    <source>
        <dbReference type="PROSITE" id="PS50887"/>
    </source>
</evidence>
<dbReference type="Gene3D" id="3.30.70.270">
    <property type="match status" value="1"/>
</dbReference>
<dbReference type="OrthoDB" id="54420at2"/>
<dbReference type="STRING" id="937777.Deipe_1216"/>
<dbReference type="InterPro" id="IPR029787">
    <property type="entry name" value="Nucleotide_cyclase"/>
</dbReference>
<dbReference type="PATRIC" id="fig|937777.3.peg.1218"/>
<dbReference type="PANTHER" id="PTHR45138">
    <property type="entry name" value="REGULATORY COMPONENTS OF SENSORY TRANSDUCTION SYSTEM"/>
    <property type="match status" value="1"/>
</dbReference>
<dbReference type="InterPro" id="IPR043128">
    <property type="entry name" value="Rev_trsase/Diguanyl_cyclase"/>
</dbReference>
<dbReference type="PROSITE" id="PS50887">
    <property type="entry name" value="GGDEF"/>
    <property type="match status" value="1"/>
</dbReference>
<dbReference type="Proteomes" id="UP000010467">
    <property type="component" value="Chromosome"/>
</dbReference>
<dbReference type="SMART" id="SM00267">
    <property type="entry name" value="GGDEF"/>
    <property type="match status" value="1"/>
</dbReference>
<feature type="domain" description="GGDEF" evidence="1">
    <location>
        <begin position="462"/>
        <end position="590"/>
    </location>
</feature>
<organism evidence="2 3">
    <name type="scientific">Deinococcus peraridilitoris (strain DSM 19664 / LMG 22246 / CIP 109416 / KR-200)</name>
    <dbReference type="NCBI Taxonomy" id="937777"/>
    <lineage>
        <taxon>Bacteria</taxon>
        <taxon>Thermotogati</taxon>
        <taxon>Deinococcota</taxon>
        <taxon>Deinococci</taxon>
        <taxon>Deinococcales</taxon>
        <taxon>Deinococcaceae</taxon>
        <taxon>Deinococcus</taxon>
    </lineage>
</organism>
<dbReference type="SUPFAM" id="SSF55073">
    <property type="entry name" value="Nucleotide cyclase"/>
    <property type="match status" value="1"/>
</dbReference>
<dbReference type="CDD" id="cd01949">
    <property type="entry name" value="GGDEF"/>
    <property type="match status" value="1"/>
</dbReference>
<dbReference type="InterPro" id="IPR050469">
    <property type="entry name" value="Diguanylate_Cyclase"/>
</dbReference>
<sequence>MQHVSSDLRSVPPPEELSERLATALQETERLSAHEDRRVRQMAEVTVSLAQQAGEIVPQARARLALAWVIFENEPDEAAELIGEALRQATQAAHNGLVAYARCLLARLAVISGQTALLMERAGEALSAAEGAGVAEHLAHAHSLQSIAHILTGNYAQALLHLERAVGGLNPAWPPTLRAVLLADSGATMNEIGRPHDARRFLEDALRIAEQHGLRFSKIITQLNLGTTLLQLGEGEAGEAVLRSSLQDVRRGGDLRWEAYLLATLGERAVQLNQVQIGREQLQQALNLAQQQGDASLMATSHLQLSRACAALGQTQEAQQHLFAALMVAEQAGQQNPAAQAHAQLAQLYEAQRDFERALRHFRLHHDLILKLRTEEAQRRAQLMSLERELELSRQAAQVQLQLNAELEASNARLRQANDHALRQSDKLARIAHLDALTKVANRRRFMQVLSRHVQGARRRPQAFSIAVLDADHFKHVNDRFGHPIGDQVLRVLARLLVRLTRSGDMVARLGGEEFVILFPGLDRTQAHEVAERIREAVSTHRWTSVAAGLSVTISIGVAEASEACGKERLLALADERLYAAKQAGRNRVR</sequence>
<dbReference type="eggNOG" id="COG3706">
    <property type="taxonomic scope" value="Bacteria"/>
</dbReference>
<dbReference type="HOGENOM" id="CLU_022176_3_0_0"/>
<gene>
    <name evidence="2" type="ordered locus">Deipe_1216</name>
</gene>
<accession>K9ZYV5</accession>
<evidence type="ECO:0000313" key="2">
    <source>
        <dbReference type="EMBL" id="AFZ66771.1"/>
    </source>
</evidence>
<reference evidence="3" key="1">
    <citation type="submission" date="2012-03" db="EMBL/GenBank/DDBJ databases">
        <title>Complete sequence of chromosome of Deinococcus peraridilitoris DSM 19664.</title>
        <authorList>
            <person name="Lucas S."/>
            <person name="Copeland A."/>
            <person name="Lapidus A."/>
            <person name="Glavina del Rio T."/>
            <person name="Dalin E."/>
            <person name="Tice H."/>
            <person name="Bruce D."/>
            <person name="Goodwin L."/>
            <person name="Pitluck S."/>
            <person name="Peters L."/>
            <person name="Mikhailova N."/>
            <person name="Lu M."/>
            <person name="Kyrpides N."/>
            <person name="Mavromatis K."/>
            <person name="Ivanova N."/>
            <person name="Brettin T."/>
            <person name="Detter J.C."/>
            <person name="Han C."/>
            <person name="Larimer F."/>
            <person name="Land M."/>
            <person name="Hauser L."/>
            <person name="Markowitz V."/>
            <person name="Cheng J.-F."/>
            <person name="Hugenholtz P."/>
            <person name="Woyke T."/>
            <person name="Wu D."/>
            <person name="Pukall R."/>
            <person name="Steenblock K."/>
            <person name="Brambilla E."/>
            <person name="Klenk H.-P."/>
            <person name="Eisen J.A."/>
        </authorList>
    </citation>
    <scope>NUCLEOTIDE SEQUENCE [LARGE SCALE GENOMIC DNA]</scope>
    <source>
        <strain evidence="3">DSM 19664 / LMG 22246 / CIP 109416 / KR-200</strain>
    </source>
</reference>
<dbReference type="InterPro" id="IPR011990">
    <property type="entry name" value="TPR-like_helical_dom_sf"/>
</dbReference>
<dbReference type="InterPro" id="IPR000160">
    <property type="entry name" value="GGDEF_dom"/>
</dbReference>
<protein>
    <submittedName>
        <fullName evidence="2">Diguanylate cyclase (GGDEF) domain-containing protein</fullName>
    </submittedName>
</protein>
<proteinExistence type="predicted"/>
<name>K9ZYV5_DEIPD</name>
<dbReference type="AlphaFoldDB" id="K9ZYV5"/>
<dbReference type="Gene3D" id="1.25.40.10">
    <property type="entry name" value="Tetratricopeptide repeat domain"/>
    <property type="match status" value="1"/>
</dbReference>
<dbReference type="PANTHER" id="PTHR45138:SF9">
    <property type="entry name" value="DIGUANYLATE CYCLASE DGCM-RELATED"/>
    <property type="match status" value="1"/>
</dbReference>
<dbReference type="Pfam" id="PF00990">
    <property type="entry name" value="GGDEF"/>
    <property type="match status" value="1"/>
</dbReference>
<evidence type="ECO:0000313" key="3">
    <source>
        <dbReference type="Proteomes" id="UP000010467"/>
    </source>
</evidence>
<dbReference type="GO" id="GO:0043709">
    <property type="term" value="P:cell adhesion involved in single-species biofilm formation"/>
    <property type="evidence" value="ECO:0007669"/>
    <property type="project" value="TreeGrafter"/>
</dbReference>
<dbReference type="KEGG" id="dpd:Deipe_1216"/>
<dbReference type="FunFam" id="3.30.70.270:FF:000001">
    <property type="entry name" value="Diguanylate cyclase domain protein"/>
    <property type="match status" value="1"/>
</dbReference>
<dbReference type="SUPFAM" id="SSF48452">
    <property type="entry name" value="TPR-like"/>
    <property type="match status" value="1"/>
</dbReference>
<dbReference type="GO" id="GO:0052621">
    <property type="term" value="F:diguanylate cyclase activity"/>
    <property type="evidence" value="ECO:0007669"/>
    <property type="project" value="TreeGrafter"/>
</dbReference>
<dbReference type="NCBIfam" id="TIGR00254">
    <property type="entry name" value="GGDEF"/>
    <property type="match status" value="1"/>
</dbReference>
<dbReference type="GO" id="GO:0005886">
    <property type="term" value="C:plasma membrane"/>
    <property type="evidence" value="ECO:0007669"/>
    <property type="project" value="TreeGrafter"/>
</dbReference>
<dbReference type="RefSeq" id="WP_015235079.1">
    <property type="nucleotide sequence ID" value="NC_019793.1"/>
</dbReference>
<dbReference type="GO" id="GO:1902201">
    <property type="term" value="P:negative regulation of bacterial-type flagellum-dependent cell motility"/>
    <property type="evidence" value="ECO:0007669"/>
    <property type="project" value="TreeGrafter"/>
</dbReference>
<keyword evidence="3" id="KW-1185">Reference proteome</keyword>